<keyword evidence="2" id="KW-1185">Reference proteome</keyword>
<accession>A0A9Y6JEN9</accession>
<evidence type="ECO:0000313" key="3">
    <source>
        <dbReference type="RefSeq" id="XP_013768488.1"/>
    </source>
</evidence>
<gene>
    <name evidence="3" type="primary">LOC106456328</name>
</gene>
<evidence type="ECO:0000256" key="1">
    <source>
        <dbReference type="SAM" id="MobiDB-lite"/>
    </source>
</evidence>
<dbReference type="RefSeq" id="XP_013768488.1">
    <property type="nucleotide sequence ID" value="XM_013913034.1"/>
</dbReference>
<name>A0A9Y6JEN9_9CICH</name>
<dbReference type="AlphaFoldDB" id="A0A9Y6JEN9"/>
<dbReference type="GeneID" id="106456328"/>
<sequence length="118" mass="12503">MEVEQASPVDPIPAPVEPPVKRKRGRPPKSKPDTAAIIRVEDEATGEVDDIIVKKEVGADQDDDGNEAAQEVVVGGGKSTIQMEELTQGEGATQAGQLSEAPPNGDLTPEMILSMMDR</sequence>
<dbReference type="Proteomes" id="UP000695023">
    <property type="component" value="Unplaced"/>
</dbReference>
<reference evidence="3" key="1">
    <citation type="submission" date="2025-08" db="UniProtKB">
        <authorList>
            <consortium name="RefSeq"/>
        </authorList>
    </citation>
    <scope>IDENTIFICATION</scope>
</reference>
<feature type="region of interest" description="Disordered" evidence="1">
    <location>
        <begin position="1"/>
        <end position="35"/>
    </location>
</feature>
<feature type="region of interest" description="Disordered" evidence="1">
    <location>
        <begin position="88"/>
        <end position="118"/>
    </location>
</feature>
<organism evidence="2 3">
    <name type="scientific">Pundamilia nyererei</name>
    <dbReference type="NCBI Taxonomy" id="303518"/>
    <lineage>
        <taxon>Eukaryota</taxon>
        <taxon>Metazoa</taxon>
        <taxon>Chordata</taxon>
        <taxon>Craniata</taxon>
        <taxon>Vertebrata</taxon>
        <taxon>Euteleostomi</taxon>
        <taxon>Actinopterygii</taxon>
        <taxon>Neopterygii</taxon>
        <taxon>Teleostei</taxon>
        <taxon>Neoteleostei</taxon>
        <taxon>Acanthomorphata</taxon>
        <taxon>Ovalentaria</taxon>
        <taxon>Cichlomorphae</taxon>
        <taxon>Cichliformes</taxon>
        <taxon>Cichlidae</taxon>
        <taxon>African cichlids</taxon>
        <taxon>Pseudocrenilabrinae</taxon>
        <taxon>Haplochromini</taxon>
        <taxon>Pundamilia</taxon>
    </lineage>
</organism>
<proteinExistence type="predicted"/>
<protein>
    <submittedName>
        <fullName evidence="3">Transcriptional repressor CTCF-like</fullName>
    </submittedName>
</protein>
<evidence type="ECO:0000313" key="2">
    <source>
        <dbReference type="Proteomes" id="UP000695023"/>
    </source>
</evidence>